<dbReference type="Proteomes" id="UP000058613">
    <property type="component" value="Chromosome"/>
</dbReference>
<dbReference type="STRING" id="1273541.Pyrde_1773"/>
<keyword evidence="1" id="KW-1133">Transmembrane helix</keyword>
<dbReference type="KEGG" id="pdl:Pyrde_1773"/>
<feature type="transmembrane region" description="Helical" evidence="1">
    <location>
        <begin position="33"/>
        <end position="52"/>
    </location>
</feature>
<evidence type="ECO:0000313" key="3">
    <source>
        <dbReference type="Proteomes" id="UP000058613"/>
    </source>
</evidence>
<organism evidence="2 3">
    <name type="scientific">Pyrodictium delaneyi</name>
    <dbReference type="NCBI Taxonomy" id="1273541"/>
    <lineage>
        <taxon>Archaea</taxon>
        <taxon>Thermoproteota</taxon>
        <taxon>Thermoprotei</taxon>
        <taxon>Desulfurococcales</taxon>
        <taxon>Pyrodictiaceae</taxon>
        <taxon>Pyrodictium</taxon>
    </lineage>
</organism>
<accession>A0A0P0N5D3</accession>
<dbReference type="AlphaFoldDB" id="A0A0P0N5D3"/>
<keyword evidence="1" id="KW-0472">Membrane</keyword>
<keyword evidence="1" id="KW-0812">Transmembrane</keyword>
<evidence type="ECO:0000313" key="2">
    <source>
        <dbReference type="EMBL" id="ALL01816.1"/>
    </source>
</evidence>
<evidence type="ECO:0000256" key="1">
    <source>
        <dbReference type="SAM" id="Phobius"/>
    </source>
</evidence>
<name>A0A0P0N5D3_9CREN</name>
<feature type="transmembrane region" description="Helical" evidence="1">
    <location>
        <begin position="102"/>
        <end position="121"/>
    </location>
</feature>
<dbReference type="EMBL" id="CP013011">
    <property type="protein sequence ID" value="ALL01816.1"/>
    <property type="molecule type" value="Genomic_DNA"/>
</dbReference>
<gene>
    <name evidence="2" type="ORF">Pyrde_1773</name>
</gene>
<proteinExistence type="predicted"/>
<reference evidence="2 3" key="1">
    <citation type="submission" date="2015-10" db="EMBL/GenBank/DDBJ databases">
        <title>Complete genome sequence of hyperthermophilic archaeon Pyrodictium delaneyi Su06.</title>
        <authorList>
            <person name="Jung J.-H."/>
            <person name="Lin J."/>
            <person name="Holden J.F."/>
            <person name="Park C.-S."/>
        </authorList>
    </citation>
    <scope>NUCLEOTIDE SEQUENCE [LARGE SCALE GENOMIC DNA]</scope>
    <source>
        <strain evidence="2 3">Su06</strain>
    </source>
</reference>
<sequence length="245" mass="28505">MSVEGKRLEIWRQRAAEQCCEGGALLESSVLGLAFYALLVASMASVVWFFQIRRTMIMRMRAVVGILEDTLKPRDKEYTLLGYLVGFRAVYRLDKPWATRAWILYTMPPGHILFYLPIILLQRRRDRLEITLRLTAPLPGEAHIYDPRDRAVRRLVAKDTAESRERLRQRELMMKSRRYIALYSGEEALAKAEKLAQDLLARGVDLRRVTIDDRRRALHVSLVPSLENLREALETVYRHARRLAS</sequence>
<protein>
    <submittedName>
        <fullName evidence="2">Uncharacterized protein</fullName>
    </submittedName>
</protein>